<name>A0A117NIJ5_PICGL</name>
<organism evidence="1">
    <name type="scientific">Picea glauca</name>
    <name type="common">White spruce</name>
    <name type="synonym">Pinus glauca</name>
    <dbReference type="NCBI Taxonomy" id="3330"/>
    <lineage>
        <taxon>Eukaryota</taxon>
        <taxon>Viridiplantae</taxon>
        <taxon>Streptophyta</taxon>
        <taxon>Embryophyta</taxon>
        <taxon>Tracheophyta</taxon>
        <taxon>Spermatophyta</taxon>
        <taxon>Pinopsida</taxon>
        <taxon>Pinidae</taxon>
        <taxon>Conifers I</taxon>
        <taxon>Pinales</taxon>
        <taxon>Pinaceae</taxon>
        <taxon>Picea</taxon>
    </lineage>
</organism>
<dbReference type="EMBL" id="LKAM01000002">
    <property type="protein sequence ID" value="KUM50077.1"/>
    <property type="molecule type" value="Genomic_DNA"/>
</dbReference>
<geneLocation type="mitochondrion" evidence="1"/>
<sequence>MADLERLPPKDQHETSLLIPHLILSNKEEKPLILKVSDVSVRRALFSCLLMLDHCLTPALYPLFSHHLDC</sequence>
<keyword evidence="1" id="KW-0496">Mitochondrion</keyword>
<gene>
    <name evidence="1" type="ORF">ABT39_MTgene3305</name>
</gene>
<accession>A0A117NIJ5</accession>
<dbReference type="AlphaFoldDB" id="A0A117NIJ5"/>
<comment type="caution">
    <text evidence="1">The sequence shown here is derived from an EMBL/GenBank/DDBJ whole genome shotgun (WGS) entry which is preliminary data.</text>
</comment>
<reference evidence="1" key="1">
    <citation type="journal article" date="2015" name="Genome Biol. Evol.">
        <title>Organellar Genomes of White Spruce (Picea glauca): Assembly and Annotation.</title>
        <authorList>
            <person name="Jackman S.D."/>
            <person name="Warren R.L."/>
            <person name="Gibb E.A."/>
            <person name="Vandervalk B.P."/>
            <person name="Mohamadi H."/>
            <person name="Chu J."/>
            <person name="Raymond A."/>
            <person name="Pleasance S."/>
            <person name="Coope R."/>
            <person name="Wildung M.R."/>
            <person name="Ritland C.E."/>
            <person name="Bousquet J."/>
            <person name="Jones S.J."/>
            <person name="Bohlmann J."/>
            <person name="Birol I."/>
        </authorList>
    </citation>
    <scope>NUCLEOTIDE SEQUENCE [LARGE SCALE GENOMIC DNA]</scope>
    <source>
        <tissue evidence="1">Flushing bud</tissue>
    </source>
</reference>
<proteinExistence type="predicted"/>
<evidence type="ECO:0000313" key="1">
    <source>
        <dbReference type="EMBL" id="KUM50077.1"/>
    </source>
</evidence>
<protein>
    <submittedName>
        <fullName evidence="1">Uncharacterized protein</fullName>
    </submittedName>
</protein>